<proteinExistence type="predicted"/>
<dbReference type="RefSeq" id="WP_073593302.1">
    <property type="nucleotide sequence ID" value="NZ_MRCE01000008.1"/>
</dbReference>
<protein>
    <submittedName>
        <fullName evidence="1">Uncharacterized protein</fullName>
    </submittedName>
</protein>
<dbReference type="STRING" id="454136.NIES2119_09875"/>
<evidence type="ECO:0000313" key="1">
    <source>
        <dbReference type="EMBL" id="OKH38335.1"/>
    </source>
</evidence>
<dbReference type="Proteomes" id="UP000185860">
    <property type="component" value="Unassembled WGS sequence"/>
</dbReference>
<dbReference type="AlphaFoldDB" id="A0A1U7IM99"/>
<gene>
    <name evidence="1" type="ORF">NIES2119_09875</name>
</gene>
<comment type="caution">
    <text evidence="1">The sequence shown here is derived from an EMBL/GenBank/DDBJ whole genome shotgun (WGS) entry which is preliminary data.</text>
</comment>
<organism evidence="1 2">
    <name type="scientific">[Phormidium ambiguum] IAM M-71</name>
    <dbReference type="NCBI Taxonomy" id="454136"/>
    <lineage>
        <taxon>Bacteria</taxon>
        <taxon>Bacillati</taxon>
        <taxon>Cyanobacteriota</taxon>
        <taxon>Cyanophyceae</taxon>
        <taxon>Oscillatoriophycideae</taxon>
        <taxon>Aerosakkonematales</taxon>
        <taxon>Aerosakkonemataceae</taxon>
        <taxon>Floridanema</taxon>
    </lineage>
</organism>
<reference evidence="1 2" key="1">
    <citation type="submission" date="2016-11" db="EMBL/GenBank/DDBJ databases">
        <title>Draft Genome Sequences of Nine Cyanobacterial Strains from Diverse Habitats.</title>
        <authorList>
            <person name="Zhu T."/>
            <person name="Hou S."/>
            <person name="Lu X."/>
            <person name="Hess W.R."/>
        </authorList>
    </citation>
    <scope>NUCLEOTIDE SEQUENCE [LARGE SCALE GENOMIC DNA]</scope>
    <source>
        <strain evidence="1 2">IAM M-71</strain>
    </source>
</reference>
<accession>A0A1U7IM99</accession>
<sequence length="166" mass="20083">MSRRTCPQHFDCLEMGAEKGLKCPIRNFCLEVKELGGIQELPYYINTIRDALEPPIPENINVLRVKYQYDIERRQFFLRLGWMASIQIPYLMRFYPEENLRIMMVFTVPIYCGEDGFWASAEELPREYFSWMAAKLSTNWQEYKTQFDEIQNNQSWYYKSEDYIYE</sequence>
<name>A0A1U7IM99_9CYAN</name>
<evidence type="ECO:0000313" key="2">
    <source>
        <dbReference type="Proteomes" id="UP000185860"/>
    </source>
</evidence>
<dbReference type="EMBL" id="MRCE01000008">
    <property type="protein sequence ID" value="OKH38335.1"/>
    <property type="molecule type" value="Genomic_DNA"/>
</dbReference>